<reference evidence="1 2" key="1">
    <citation type="submission" date="2017-03" db="EMBL/GenBank/DDBJ databases">
        <title>Pseudomonas azotoformans: Salt tolerant bacteria having multiple plant growth promoting attributes.</title>
        <authorList>
            <person name="Srivastava A.K."/>
            <person name="Sharma A."/>
            <person name="Srivastava A.K."/>
            <person name="Jamali H."/>
            <person name="Yadav J."/>
            <person name="Srivastava R."/>
            <person name="Kashyap P.L."/>
            <person name="Chakdar H."/>
            <person name="Saxena A.K."/>
        </authorList>
    </citation>
    <scope>NUCLEOTIDE SEQUENCE [LARGE SCALE GENOMIC DNA]</scope>
    <source>
        <strain evidence="1 2">SC 14</strain>
    </source>
</reference>
<dbReference type="EMBL" id="MZZJ01000002">
    <property type="protein sequence ID" value="RXE54188.1"/>
    <property type="molecule type" value="Genomic_DNA"/>
</dbReference>
<proteinExistence type="predicted"/>
<sequence>MTIEVMDSWAIAKLVAGSSFVAAITTVFCTAVKDRLAKAGEKKAAAEVEAIFLIRELDLVAVNCANAIWDHGEIFHQLEGKPEQRKYPGCSRPEISVSKESLSKIDKRIAAKLAWLENEIKLGQDQIKSAWWHDALDFYEAHQQQADLVGYFGAKAMEISSDLRAMYKLDCSHYKWGMHGVGELLTASSLRSQSYLQKHI</sequence>
<comment type="caution">
    <text evidence="1">The sequence shown here is derived from an EMBL/GenBank/DDBJ whole genome shotgun (WGS) entry which is preliminary data.</text>
</comment>
<protein>
    <submittedName>
        <fullName evidence="1">Uncharacterized protein</fullName>
    </submittedName>
</protein>
<dbReference type="RefSeq" id="WP_087715897.1">
    <property type="nucleotide sequence ID" value="NZ_MZZJ01000002.1"/>
</dbReference>
<name>A0A4Q0HYA8_PSEAZ</name>
<accession>A0A4Q0HYA8</accession>
<gene>
    <name evidence="1" type="ORF">B4O85_04920</name>
</gene>
<organism evidence="1 2">
    <name type="scientific">Pseudomonas azotoformans</name>
    <dbReference type="NCBI Taxonomy" id="47878"/>
    <lineage>
        <taxon>Bacteria</taxon>
        <taxon>Pseudomonadati</taxon>
        <taxon>Pseudomonadota</taxon>
        <taxon>Gammaproteobacteria</taxon>
        <taxon>Pseudomonadales</taxon>
        <taxon>Pseudomonadaceae</taxon>
        <taxon>Pseudomonas</taxon>
    </lineage>
</organism>
<dbReference type="AlphaFoldDB" id="A0A4Q0HYA8"/>
<evidence type="ECO:0000313" key="1">
    <source>
        <dbReference type="EMBL" id="RXE54188.1"/>
    </source>
</evidence>
<dbReference type="Proteomes" id="UP000290481">
    <property type="component" value="Unassembled WGS sequence"/>
</dbReference>
<evidence type="ECO:0000313" key="2">
    <source>
        <dbReference type="Proteomes" id="UP000290481"/>
    </source>
</evidence>